<proteinExistence type="predicted"/>
<dbReference type="WBParaSite" id="SPAL_0000970100.1">
    <property type="protein sequence ID" value="SPAL_0000970100.1"/>
    <property type="gene ID" value="SPAL_0000970100"/>
</dbReference>
<protein>
    <submittedName>
        <fullName evidence="2">Uncharacterized protein</fullName>
    </submittedName>
</protein>
<dbReference type="Gene3D" id="1.10.10.60">
    <property type="entry name" value="Homeodomain-like"/>
    <property type="match status" value="1"/>
</dbReference>
<keyword evidence="1" id="KW-1185">Reference proteome</keyword>
<reference evidence="2" key="1">
    <citation type="submission" date="2017-02" db="UniProtKB">
        <authorList>
            <consortium name="WormBaseParasite"/>
        </authorList>
    </citation>
    <scope>IDENTIFICATION</scope>
</reference>
<organism evidence="1 2">
    <name type="scientific">Strongyloides papillosus</name>
    <name type="common">Intestinal threadworm</name>
    <dbReference type="NCBI Taxonomy" id="174720"/>
    <lineage>
        <taxon>Eukaryota</taxon>
        <taxon>Metazoa</taxon>
        <taxon>Ecdysozoa</taxon>
        <taxon>Nematoda</taxon>
        <taxon>Chromadorea</taxon>
        <taxon>Rhabditida</taxon>
        <taxon>Tylenchina</taxon>
        <taxon>Panagrolaimomorpha</taxon>
        <taxon>Strongyloidoidea</taxon>
        <taxon>Strongyloididae</taxon>
        <taxon>Strongyloides</taxon>
    </lineage>
</organism>
<dbReference type="AlphaFoldDB" id="A0A0N5BV35"/>
<dbReference type="Proteomes" id="UP000046392">
    <property type="component" value="Unplaced"/>
</dbReference>
<sequence length="283" mass="32256">MNSSFNISNFLPYQHDVIEASLKKYLLKCKTEGGDWELAELGHLLSTLVNHGISDKAFERLAQVLRPKTIDDIKNKYNELLEIIRDSKEVLPEKWLDKSNQQGFLNTTAKEQLNSNINSFNKIQSVIPISGKVIQGKRETAEAFPFVMEKIIEEDVEDFNMEDEGTFKGLCASDQNVNFSLINKQISNLLKGNKSNILPPADVAVFTSAINEVISLVDEVDENVIDKIRLQLLRNIENKTLLPLEDFKEENIAINCVNYYQLTNEFLDSFNIEDLITKLLKNN</sequence>
<name>A0A0N5BV35_STREA</name>
<evidence type="ECO:0000313" key="1">
    <source>
        <dbReference type="Proteomes" id="UP000046392"/>
    </source>
</evidence>
<evidence type="ECO:0000313" key="2">
    <source>
        <dbReference type="WBParaSite" id="SPAL_0000970100.1"/>
    </source>
</evidence>
<accession>A0A0N5BV35</accession>